<dbReference type="SUPFAM" id="SSF52172">
    <property type="entry name" value="CheY-like"/>
    <property type="match status" value="1"/>
</dbReference>
<dbReference type="PROSITE" id="PS50110">
    <property type="entry name" value="RESPONSE_REGULATORY"/>
    <property type="match status" value="1"/>
</dbReference>
<dbReference type="Gene3D" id="1.10.287.130">
    <property type="match status" value="1"/>
</dbReference>
<dbReference type="InterPro" id="IPR036890">
    <property type="entry name" value="HATPase_C_sf"/>
</dbReference>
<organism evidence="15 16">
    <name type="scientific">Nitrospira lenta</name>
    <dbReference type="NCBI Taxonomy" id="1436998"/>
    <lineage>
        <taxon>Bacteria</taxon>
        <taxon>Pseudomonadati</taxon>
        <taxon>Nitrospirota</taxon>
        <taxon>Nitrospiria</taxon>
        <taxon>Nitrospirales</taxon>
        <taxon>Nitrospiraceae</taxon>
        <taxon>Nitrospira</taxon>
    </lineage>
</organism>
<dbReference type="InterPro" id="IPR000014">
    <property type="entry name" value="PAS"/>
</dbReference>
<evidence type="ECO:0000256" key="9">
    <source>
        <dbReference type="ARBA" id="ARBA00064003"/>
    </source>
</evidence>
<keyword evidence="6 15" id="KW-0418">Kinase</keyword>
<dbReference type="InterPro" id="IPR005467">
    <property type="entry name" value="His_kinase_dom"/>
</dbReference>
<evidence type="ECO:0000256" key="6">
    <source>
        <dbReference type="ARBA" id="ARBA00022777"/>
    </source>
</evidence>
<dbReference type="EC" id="2.7.13.3" evidence="2"/>
<dbReference type="Proteomes" id="UP000248168">
    <property type="component" value="Unassembled WGS sequence"/>
</dbReference>
<keyword evidence="5" id="KW-0547">Nucleotide-binding</keyword>
<dbReference type="SMART" id="SM00387">
    <property type="entry name" value="HATPase_c"/>
    <property type="match status" value="1"/>
</dbReference>
<dbReference type="SUPFAM" id="SSF47384">
    <property type="entry name" value="Homodimeric domain of signal transducing histidine kinase"/>
    <property type="match status" value="1"/>
</dbReference>
<feature type="domain" description="Histidine kinase" evidence="12">
    <location>
        <begin position="271"/>
        <end position="495"/>
    </location>
</feature>
<dbReference type="PANTHER" id="PTHR45339:SF1">
    <property type="entry name" value="HYBRID SIGNAL TRANSDUCTION HISTIDINE KINASE J"/>
    <property type="match status" value="1"/>
</dbReference>
<evidence type="ECO:0000256" key="5">
    <source>
        <dbReference type="ARBA" id="ARBA00022741"/>
    </source>
</evidence>
<dbReference type="PANTHER" id="PTHR45339">
    <property type="entry name" value="HYBRID SIGNAL TRANSDUCTION HISTIDINE KINASE J"/>
    <property type="match status" value="1"/>
</dbReference>
<keyword evidence="16" id="KW-1185">Reference proteome</keyword>
<reference evidence="16" key="1">
    <citation type="submission" date="2018-04" db="EMBL/GenBank/DDBJ databases">
        <authorList>
            <person name="Lucker S."/>
            <person name="Sakoula D."/>
        </authorList>
    </citation>
    <scope>NUCLEOTIDE SEQUENCE [LARGE SCALE GENOMIC DNA]</scope>
</reference>
<dbReference type="SUPFAM" id="SSF55874">
    <property type="entry name" value="ATPase domain of HSP90 chaperone/DNA topoisomerase II/histidine kinase"/>
    <property type="match status" value="1"/>
</dbReference>
<dbReference type="Pfam" id="PF00512">
    <property type="entry name" value="HisKA"/>
    <property type="match status" value="1"/>
</dbReference>
<evidence type="ECO:0000256" key="7">
    <source>
        <dbReference type="ARBA" id="ARBA00022840"/>
    </source>
</evidence>
<dbReference type="Gene3D" id="3.30.450.20">
    <property type="entry name" value="PAS domain"/>
    <property type="match status" value="1"/>
</dbReference>
<dbReference type="Gene3D" id="3.40.50.2300">
    <property type="match status" value="1"/>
</dbReference>
<dbReference type="SMART" id="SM00388">
    <property type="entry name" value="HisKA"/>
    <property type="match status" value="1"/>
</dbReference>
<dbReference type="Pfam" id="PF13426">
    <property type="entry name" value="PAS_9"/>
    <property type="match status" value="1"/>
</dbReference>
<feature type="modified residue" description="4-aspartylphosphate" evidence="11">
    <location>
        <position position="570"/>
    </location>
</feature>
<dbReference type="InterPro" id="IPR001789">
    <property type="entry name" value="Sig_transdc_resp-reg_receiver"/>
</dbReference>
<dbReference type="InterPro" id="IPR036097">
    <property type="entry name" value="HisK_dim/P_sf"/>
</dbReference>
<evidence type="ECO:0000256" key="1">
    <source>
        <dbReference type="ARBA" id="ARBA00000085"/>
    </source>
</evidence>
<evidence type="ECO:0000259" key="14">
    <source>
        <dbReference type="PROSITE" id="PS50112"/>
    </source>
</evidence>
<dbReference type="InParanoid" id="A0A330L8G0"/>
<dbReference type="InterPro" id="IPR003661">
    <property type="entry name" value="HisK_dim/P_dom"/>
</dbReference>
<dbReference type="Pfam" id="PF00072">
    <property type="entry name" value="Response_reg"/>
    <property type="match status" value="1"/>
</dbReference>
<feature type="domain" description="PAS" evidence="14">
    <location>
        <begin position="22"/>
        <end position="62"/>
    </location>
</feature>
<dbReference type="Gene3D" id="3.30.565.10">
    <property type="entry name" value="Histidine kinase-like ATPase, C-terminal domain"/>
    <property type="match status" value="1"/>
</dbReference>
<evidence type="ECO:0000313" key="15">
    <source>
        <dbReference type="EMBL" id="SPP65383.1"/>
    </source>
</evidence>
<evidence type="ECO:0000256" key="11">
    <source>
        <dbReference type="PROSITE-ProRule" id="PRU00169"/>
    </source>
</evidence>
<evidence type="ECO:0000259" key="12">
    <source>
        <dbReference type="PROSITE" id="PS50109"/>
    </source>
</evidence>
<name>A0A330L8G0_9BACT</name>
<keyword evidence="3 11" id="KW-0597">Phosphoprotein</keyword>
<dbReference type="FunFam" id="3.30.565.10:FF:000010">
    <property type="entry name" value="Sensor histidine kinase RcsC"/>
    <property type="match status" value="1"/>
</dbReference>
<dbReference type="RefSeq" id="WP_121989678.1">
    <property type="nucleotide sequence ID" value="NZ_OUNR01000016.1"/>
</dbReference>
<evidence type="ECO:0000256" key="4">
    <source>
        <dbReference type="ARBA" id="ARBA00022679"/>
    </source>
</evidence>
<dbReference type="SUPFAM" id="SSF55785">
    <property type="entry name" value="PYP-like sensor domain (PAS domain)"/>
    <property type="match status" value="1"/>
</dbReference>
<dbReference type="InterPro" id="IPR004358">
    <property type="entry name" value="Sig_transdc_His_kin-like_C"/>
</dbReference>
<comment type="catalytic activity">
    <reaction evidence="1">
        <text>ATP + protein L-histidine = ADP + protein N-phospho-L-histidine.</text>
        <dbReference type="EC" id="2.7.13.3"/>
    </reaction>
</comment>
<dbReference type="NCBIfam" id="TIGR00229">
    <property type="entry name" value="sensory_box"/>
    <property type="match status" value="1"/>
</dbReference>
<evidence type="ECO:0000256" key="2">
    <source>
        <dbReference type="ARBA" id="ARBA00012438"/>
    </source>
</evidence>
<dbReference type="EMBL" id="OUNR01000016">
    <property type="protein sequence ID" value="SPP65383.1"/>
    <property type="molecule type" value="Genomic_DNA"/>
</dbReference>
<dbReference type="AlphaFoldDB" id="A0A330L8G0"/>
<dbReference type="FunFam" id="1.10.287.130:FF:000002">
    <property type="entry name" value="Two-component osmosensing histidine kinase"/>
    <property type="match status" value="1"/>
</dbReference>
<keyword evidence="4 15" id="KW-0808">Transferase</keyword>
<dbReference type="InterPro" id="IPR035965">
    <property type="entry name" value="PAS-like_dom_sf"/>
</dbReference>
<evidence type="ECO:0000313" key="16">
    <source>
        <dbReference type="Proteomes" id="UP000248168"/>
    </source>
</evidence>
<keyword evidence="8" id="KW-0902">Two-component regulatory system</keyword>
<comment type="subunit">
    <text evidence="9">At low DSF concentrations, interacts with RpfF.</text>
</comment>
<keyword evidence="7" id="KW-0067">ATP-binding</keyword>
<dbReference type="GO" id="GO:0000155">
    <property type="term" value="F:phosphorelay sensor kinase activity"/>
    <property type="evidence" value="ECO:0007669"/>
    <property type="project" value="InterPro"/>
</dbReference>
<dbReference type="PROSITE" id="PS50112">
    <property type="entry name" value="PAS"/>
    <property type="match status" value="1"/>
</dbReference>
<dbReference type="CDD" id="cd16922">
    <property type="entry name" value="HATPase_EvgS-ArcB-TorS-like"/>
    <property type="match status" value="1"/>
</dbReference>
<evidence type="ECO:0000259" key="13">
    <source>
        <dbReference type="PROSITE" id="PS50110"/>
    </source>
</evidence>
<dbReference type="Pfam" id="PF13188">
    <property type="entry name" value="PAS_8"/>
    <property type="match status" value="1"/>
</dbReference>
<dbReference type="CDD" id="cd17546">
    <property type="entry name" value="REC_hyHK_CKI1_RcsC-like"/>
    <property type="match status" value="1"/>
</dbReference>
<dbReference type="CDD" id="cd00130">
    <property type="entry name" value="PAS"/>
    <property type="match status" value="1"/>
</dbReference>
<sequence>MSGQPQPESSARGPGRMSWLPTREDAFLLMESSGDAVFVVDRSGHIVSVNPMAQQLVGRTREIIGQSFQELMNCWFSEPNEAGGAPFQQMMSTGEVTMLPSHQWTRGDGTRFELSTTFWPRVQLAERVGAVIVTRDLTSEMEVQRDVQRVARLAEDSPNPIVEFDGAGGMLYANRAMVELLTECGALERGIEAMLPPGLEAILKDCLRTRSATCRIEHAIAERVIAWSFFPLGDLDQIRAYGLDVTADVALRRAKDVAEESARAKGIFLATMSHELRTPMNGVLGCTQLLQDTSLTDGQRQLLQSMHRSAEALLALVNDILDFSKIEAGKMSLETADVHLRSLIEDVLLLVSELAKKKTLELTVDVATDVPESLRGDPVRLRQILFNLVGNAIKFTEQGRVAVSVALQSAPAHLPDSIMLGWRIEDTGIGMTDEQQTRLFQAYSQAEASTTRKFGGTGLGLMICRQLVELMGGEIAVESQAGKGTTFRYTTLVLPAIQREQVEPVIATVSTHEARASVPKRILVADDNEINQVVACKFLQKLGFEVEVARNGREAVEAASRTPYDAILMDCEMPEMDGYSATRAIRQREKSQGKHIPVIALTGHASADDERVCLDAGMDAVLTKPVTLPALRGTLDRILCGG</sequence>
<evidence type="ECO:0000256" key="8">
    <source>
        <dbReference type="ARBA" id="ARBA00023012"/>
    </source>
</evidence>
<evidence type="ECO:0000256" key="10">
    <source>
        <dbReference type="ARBA" id="ARBA00068150"/>
    </source>
</evidence>
<dbReference type="SMART" id="SM00448">
    <property type="entry name" value="REC"/>
    <property type="match status" value="1"/>
</dbReference>
<dbReference type="PRINTS" id="PR00344">
    <property type="entry name" value="BCTRLSENSOR"/>
</dbReference>
<dbReference type="CDD" id="cd00082">
    <property type="entry name" value="HisKA"/>
    <property type="match status" value="1"/>
</dbReference>
<feature type="domain" description="Response regulatory" evidence="13">
    <location>
        <begin position="521"/>
        <end position="639"/>
    </location>
</feature>
<protein>
    <recommendedName>
        <fullName evidence="10">Sensory/regulatory protein RpfC</fullName>
        <ecNumber evidence="2">2.7.13.3</ecNumber>
    </recommendedName>
</protein>
<accession>A0A330L8G0</accession>
<dbReference type="Pfam" id="PF02518">
    <property type="entry name" value="HATPase_c"/>
    <property type="match status" value="1"/>
</dbReference>
<evidence type="ECO:0000256" key="3">
    <source>
        <dbReference type="ARBA" id="ARBA00022553"/>
    </source>
</evidence>
<dbReference type="PROSITE" id="PS50109">
    <property type="entry name" value="HIS_KIN"/>
    <property type="match status" value="1"/>
</dbReference>
<dbReference type="OrthoDB" id="9762493at2"/>
<proteinExistence type="predicted"/>
<gene>
    <name evidence="15" type="ORF">NITLEN_30297</name>
</gene>
<dbReference type="GO" id="GO:0005524">
    <property type="term" value="F:ATP binding"/>
    <property type="evidence" value="ECO:0007669"/>
    <property type="project" value="UniProtKB-KW"/>
</dbReference>
<dbReference type="SMART" id="SM00091">
    <property type="entry name" value="PAS"/>
    <property type="match status" value="2"/>
</dbReference>
<dbReference type="InterPro" id="IPR003594">
    <property type="entry name" value="HATPase_dom"/>
</dbReference>
<dbReference type="InterPro" id="IPR011006">
    <property type="entry name" value="CheY-like_superfamily"/>
</dbReference>